<reference evidence="10 11" key="1">
    <citation type="journal article" date="2013" name="PLoS ONE">
        <title>Bacterial endosymbiosis in a chordate host: long-term co-evolution and conservation of secondary metabolism.</title>
        <authorList>
            <person name="Kwan J.C."/>
            <person name="Schmidt E.W."/>
        </authorList>
    </citation>
    <scope>NUCLEOTIDE SEQUENCE [LARGE SCALE GENOMIC DNA]</scope>
    <source>
        <strain evidence="11">faulkneri L5</strain>
    </source>
</reference>
<keyword evidence="7 8" id="KW-0472">Membrane</keyword>
<dbReference type="InterPro" id="IPR050297">
    <property type="entry name" value="LipidA_mod_glycosyltrf_83"/>
</dbReference>
<comment type="subcellular location">
    <subcellularLocation>
        <location evidence="1">Cell membrane</location>
        <topology evidence="1">Multi-pass membrane protein</topology>
    </subcellularLocation>
</comment>
<evidence type="ECO:0000256" key="2">
    <source>
        <dbReference type="ARBA" id="ARBA00022475"/>
    </source>
</evidence>
<proteinExistence type="predicted"/>
<feature type="transmembrane region" description="Helical" evidence="8">
    <location>
        <begin position="88"/>
        <end position="108"/>
    </location>
</feature>
<keyword evidence="6 8" id="KW-1133">Transmembrane helix</keyword>
<keyword evidence="11" id="KW-1185">Reference proteome</keyword>
<feature type="transmembrane region" description="Helical" evidence="8">
    <location>
        <begin position="214"/>
        <end position="236"/>
    </location>
</feature>
<dbReference type="Pfam" id="PF13231">
    <property type="entry name" value="PMT_2"/>
    <property type="match status" value="1"/>
</dbReference>
<evidence type="ECO:0000256" key="8">
    <source>
        <dbReference type="SAM" id="Phobius"/>
    </source>
</evidence>
<evidence type="ECO:0000313" key="11">
    <source>
        <dbReference type="Proteomes" id="UP000018700"/>
    </source>
</evidence>
<dbReference type="eggNOG" id="COG1807">
    <property type="taxonomic scope" value="Bacteria"/>
</dbReference>
<dbReference type="STRING" id="1401328.P856_456"/>
<accession>V9TS17</accession>
<evidence type="ECO:0000256" key="7">
    <source>
        <dbReference type="ARBA" id="ARBA00023136"/>
    </source>
</evidence>
<keyword evidence="3" id="KW-0328">Glycosyltransferase</keyword>
<dbReference type="InterPro" id="IPR038731">
    <property type="entry name" value="RgtA/B/C-like"/>
</dbReference>
<dbReference type="AlphaFoldDB" id="V9TS17"/>
<dbReference type="GO" id="GO:0009103">
    <property type="term" value="P:lipopolysaccharide biosynthetic process"/>
    <property type="evidence" value="ECO:0007669"/>
    <property type="project" value="TreeGrafter"/>
</dbReference>
<evidence type="ECO:0000259" key="9">
    <source>
        <dbReference type="Pfam" id="PF13231"/>
    </source>
</evidence>
<feature type="transmembrane region" description="Helical" evidence="8">
    <location>
        <begin position="270"/>
        <end position="293"/>
    </location>
</feature>
<evidence type="ECO:0000256" key="6">
    <source>
        <dbReference type="ARBA" id="ARBA00022989"/>
    </source>
</evidence>
<dbReference type="GO" id="GO:0016763">
    <property type="term" value="F:pentosyltransferase activity"/>
    <property type="evidence" value="ECO:0007669"/>
    <property type="project" value="TreeGrafter"/>
</dbReference>
<feature type="domain" description="Glycosyltransferase RgtA/B/C/D-like" evidence="9">
    <location>
        <begin position="60"/>
        <end position="232"/>
    </location>
</feature>
<feature type="transmembrane region" description="Helical" evidence="8">
    <location>
        <begin position="114"/>
        <end position="131"/>
    </location>
</feature>
<feature type="transmembrane region" description="Helical" evidence="8">
    <location>
        <begin position="138"/>
        <end position="155"/>
    </location>
</feature>
<feature type="transmembrane region" description="Helical" evidence="8">
    <location>
        <begin position="358"/>
        <end position="381"/>
    </location>
</feature>
<evidence type="ECO:0000256" key="3">
    <source>
        <dbReference type="ARBA" id="ARBA00022676"/>
    </source>
</evidence>
<dbReference type="EMBL" id="CP006745">
    <property type="protein sequence ID" value="AHC73674.1"/>
    <property type="molecule type" value="Genomic_DNA"/>
</dbReference>
<feature type="transmembrane region" description="Helical" evidence="8">
    <location>
        <begin position="387"/>
        <end position="408"/>
    </location>
</feature>
<feature type="transmembrane region" description="Helical" evidence="8">
    <location>
        <begin position="324"/>
        <end position="346"/>
    </location>
</feature>
<name>V9TS17_9PROT</name>
<feature type="transmembrane region" description="Helical" evidence="8">
    <location>
        <begin position="6"/>
        <end position="26"/>
    </location>
</feature>
<organism evidence="10 11">
    <name type="scientific">Candidatus Endolissoclinum faulkneri L5</name>
    <dbReference type="NCBI Taxonomy" id="1401328"/>
    <lineage>
        <taxon>Bacteria</taxon>
        <taxon>Pseudomonadati</taxon>
        <taxon>Pseudomonadota</taxon>
        <taxon>Alphaproteobacteria</taxon>
        <taxon>Rhodospirillales</taxon>
        <taxon>Rhodospirillaceae</taxon>
        <taxon>Candidatus Endolissoclinum</taxon>
    </lineage>
</organism>
<feature type="transmembrane region" description="Helical" evidence="8">
    <location>
        <begin position="300"/>
        <end position="318"/>
    </location>
</feature>
<evidence type="ECO:0000313" key="10">
    <source>
        <dbReference type="EMBL" id="AHC73674.1"/>
    </source>
</evidence>
<evidence type="ECO:0000256" key="5">
    <source>
        <dbReference type="ARBA" id="ARBA00022692"/>
    </source>
</evidence>
<feature type="transmembrane region" description="Helical" evidence="8">
    <location>
        <begin position="175"/>
        <end position="202"/>
    </location>
</feature>
<keyword evidence="5 8" id="KW-0812">Transmembrane</keyword>
<gene>
    <name evidence="10" type="ORF">P856_456</name>
</gene>
<dbReference type="GO" id="GO:0010041">
    <property type="term" value="P:response to iron(III) ion"/>
    <property type="evidence" value="ECO:0007669"/>
    <property type="project" value="TreeGrafter"/>
</dbReference>
<evidence type="ECO:0000256" key="1">
    <source>
        <dbReference type="ARBA" id="ARBA00004651"/>
    </source>
</evidence>
<protein>
    <submittedName>
        <fullName evidence="10">Glycosyl transferase, family 39</fullName>
    </submittedName>
</protein>
<dbReference type="PANTHER" id="PTHR33908">
    <property type="entry name" value="MANNOSYLTRANSFERASE YKCB-RELATED"/>
    <property type="match status" value="1"/>
</dbReference>
<keyword evidence="4 10" id="KW-0808">Transferase</keyword>
<sequence>MLIRHWIIVLSIALMALIPGILQIPVMDRDEARYAQASRQMLETGDLIDIRFQNLPRYVKPIGIYWLQAASAKIFGGGPQAGIWAYRLPSLLAAIGIVAMTTWMSAQLGSAESGVASGIVIALALITAVEARTAKTDALLVATILAAQIALHRIATHPKRPERFFTGRLRSPLAFWMFHGIGLLIKGPIITLVIGTTIIFWCLWNNNRQLLQRLYWLSGIVLNIIIVAPWIIAISINSGTSFLEQSIGHALMGKIARGDDHHGAPPGYHMLLFILAFWPCTTLAAGGAILAWTRRISPDIRFLICWIVPTLIVFELIATKLPHYTFPVYPAIAILAGVFLTTGTNLVSLGKGLIAQKLLNVIVILISVLFAIFPFFAEIYLANGVTFLSISTFSAGIILVILMIRFSIELSLLRLIHLAVSVCIFYTLIFAKVIPSLTSLWIARSLYQVVSKEENCKNRRLVIAGFSEPSVVFFHGTNTQFSNAEEAAKLLNNNQSTCVLAAIEHSQQKKFLADSAELYMKVKPIGKVCGLNYSHGNKVNITVYRLVNQ</sequence>
<feature type="transmembrane region" description="Helical" evidence="8">
    <location>
        <begin position="415"/>
        <end position="442"/>
    </location>
</feature>
<evidence type="ECO:0000256" key="4">
    <source>
        <dbReference type="ARBA" id="ARBA00022679"/>
    </source>
</evidence>
<dbReference type="PANTHER" id="PTHR33908:SF3">
    <property type="entry name" value="UNDECAPRENYL PHOSPHATE-ALPHA-4-AMINO-4-DEOXY-L-ARABINOSE ARABINOSYL TRANSFERASE"/>
    <property type="match status" value="1"/>
</dbReference>
<keyword evidence="2" id="KW-1003">Cell membrane</keyword>
<dbReference type="KEGG" id="efk:P856_456"/>
<dbReference type="GO" id="GO:0005886">
    <property type="term" value="C:plasma membrane"/>
    <property type="evidence" value="ECO:0007669"/>
    <property type="project" value="UniProtKB-SubCell"/>
</dbReference>
<dbReference type="Proteomes" id="UP000018700">
    <property type="component" value="Chromosome"/>
</dbReference>
<dbReference type="HOGENOM" id="CLU_019200_1_0_5"/>